<dbReference type="RefSeq" id="WP_301417160.1">
    <property type="nucleotide sequence ID" value="NZ_CP098023.1"/>
</dbReference>
<sequence length="605" mass="65865">MRKQSTNNCTPCSGRAFLALLAGWWLLHSTGVFAVEPLSVSGNRILIDGQPGSLAGNSYFWSNNGWGGEKYYNASTVSWLKSDWKSTLVRAAMGVEDGGGYFEDPAGNEAKVRVVVDAAIANDMYVIIDWHSHYAHTHDWSQAINFFKRMASDYGHTNNVIYEIYNEPKQVSWSSDVKPYAESVISAIRAIDPDNLIIVGTPTWSQDVDQASYDPIRGYANIAYTLHFYAGTHGQYLRDKAQIALNNGIALFATEWGTVNADGNGGVNHGETDRWMDFLKSNNISHANWSINDKNEGASALWPGANANGGWPASSLTESGNKVRQIIRTWAGNTPPNPSDCDTVTLPAKIEAEHFCEMSGVQIESTSDTGGGSSVGYLDTGDWMSYNITVPSSGDYTVSYRVAALGSGGVLQLEKRGGSPVYGQLDIPNTGDWQSWTTIQQTVQLDAGEQEIAIAVLGPAWNLNWLDIQSSDNNPDPPGQGIVIEAENYTYMSGVQTESTSDVGGGQNVGWVDAGDWMAYHDIDIPSSGNYTVEFRVAALDGGSLSFERAGGNPVYGTLTIPDTDGWQNWTTISMTVYLEAGRQNFGIGVPRGGWNLNWIRFTRL</sequence>
<dbReference type="InterPro" id="IPR008979">
    <property type="entry name" value="Galactose-bd-like_sf"/>
</dbReference>
<dbReference type="PANTHER" id="PTHR34142">
    <property type="entry name" value="ENDO-BETA-1,4-GLUCANASE A"/>
    <property type="match status" value="1"/>
</dbReference>
<evidence type="ECO:0000256" key="4">
    <source>
        <dbReference type="RuleBase" id="RU361153"/>
    </source>
</evidence>
<dbReference type="Pfam" id="PF00150">
    <property type="entry name" value="Cellulase"/>
    <property type="match status" value="1"/>
</dbReference>
<evidence type="ECO:0000313" key="7">
    <source>
        <dbReference type="Proteomes" id="UP001321520"/>
    </source>
</evidence>
<dbReference type="Gene3D" id="3.20.20.80">
    <property type="entry name" value="Glycosidases"/>
    <property type="match status" value="1"/>
</dbReference>
<keyword evidence="3 4" id="KW-0326">Glycosidase</keyword>
<dbReference type="InterPro" id="IPR017853">
    <property type="entry name" value="GH"/>
</dbReference>
<proteinExistence type="inferred from homology"/>
<feature type="domain" description="CBM6" evidence="5">
    <location>
        <begin position="482"/>
        <end position="603"/>
    </location>
</feature>
<dbReference type="InterPro" id="IPR006584">
    <property type="entry name" value="Cellulose-bd_IV"/>
</dbReference>
<evidence type="ECO:0000313" key="6">
    <source>
        <dbReference type="EMBL" id="WKD50656.1"/>
    </source>
</evidence>
<dbReference type="InterPro" id="IPR001547">
    <property type="entry name" value="Glyco_hydro_5"/>
</dbReference>
<dbReference type="EMBL" id="CP098023">
    <property type="protein sequence ID" value="WKD50656.1"/>
    <property type="molecule type" value="Genomic_DNA"/>
</dbReference>
<dbReference type="Proteomes" id="UP001321520">
    <property type="component" value="Chromosome"/>
</dbReference>
<reference evidence="6 7" key="1">
    <citation type="submission" date="2022-05" db="EMBL/GenBank/DDBJ databases">
        <title>Microbulbifer sp. nov., isolated from sponge.</title>
        <authorList>
            <person name="Gao L."/>
        </authorList>
    </citation>
    <scope>NUCLEOTIDE SEQUENCE [LARGE SCALE GENOMIC DNA]</scope>
    <source>
        <strain evidence="6 7">MI-G</strain>
    </source>
</reference>
<dbReference type="SUPFAM" id="SSF51445">
    <property type="entry name" value="(Trans)glycosidases"/>
    <property type="match status" value="1"/>
</dbReference>
<dbReference type="PANTHER" id="PTHR34142:SF1">
    <property type="entry name" value="GLYCOSIDE HYDROLASE FAMILY 5 DOMAIN-CONTAINING PROTEIN"/>
    <property type="match status" value="1"/>
</dbReference>
<dbReference type="Gene3D" id="2.60.120.260">
    <property type="entry name" value="Galactose-binding domain-like"/>
    <property type="match status" value="2"/>
</dbReference>
<evidence type="ECO:0000256" key="1">
    <source>
        <dbReference type="ARBA" id="ARBA00022729"/>
    </source>
</evidence>
<accession>A0ABY9EF80</accession>
<keyword evidence="7" id="KW-1185">Reference proteome</keyword>
<feature type="domain" description="CBM6" evidence="5">
    <location>
        <begin position="348"/>
        <end position="469"/>
    </location>
</feature>
<dbReference type="PROSITE" id="PS51175">
    <property type="entry name" value="CBM6"/>
    <property type="match status" value="2"/>
</dbReference>
<protein>
    <submittedName>
        <fullName evidence="6">Carbohydrate-binding protein</fullName>
    </submittedName>
</protein>
<dbReference type="InterPro" id="IPR005084">
    <property type="entry name" value="CBM6"/>
</dbReference>
<evidence type="ECO:0000256" key="2">
    <source>
        <dbReference type="ARBA" id="ARBA00022801"/>
    </source>
</evidence>
<dbReference type="Pfam" id="PF03422">
    <property type="entry name" value="CBM_6"/>
    <property type="match status" value="2"/>
</dbReference>
<gene>
    <name evidence="6" type="ORF">M8T91_04305</name>
</gene>
<evidence type="ECO:0000256" key="3">
    <source>
        <dbReference type="ARBA" id="ARBA00023295"/>
    </source>
</evidence>
<comment type="similarity">
    <text evidence="4">Belongs to the glycosyl hydrolase 5 (cellulase A) family.</text>
</comment>
<name>A0ABY9EF80_9GAMM</name>
<organism evidence="6 7">
    <name type="scientific">Microbulbifer spongiae</name>
    <dbReference type="NCBI Taxonomy" id="2944933"/>
    <lineage>
        <taxon>Bacteria</taxon>
        <taxon>Pseudomonadati</taxon>
        <taxon>Pseudomonadota</taxon>
        <taxon>Gammaproteobacteria</taxon>
        <taxon>Cellvibrionales</taxon>
        <taxon>Microbulbiferaceae</taxon>
        <taxon>Microbulbifer</taxon>
    </lineage>
</organism>
<keyword evidence="1" id="KW-0732">Signal</keyword>
<dbReference type="CDD" id="cd04080">
    <property type="entry name" value="CBM6_cellulase-like"/>
    <property type="match status" value="2"/>
</dbReference>
<evidence type="ECO:0000259" key="5">
    <source>
        <dbReference type="PROSITE" id="PS51175"/>
    </source>
</evidence>
<dbReference type="SMART" id="SM00606">
    <property type="entry name" value="CBD_IV"/>
    <property type="match status" value="2"/>
</dbReference>
<keyword evidence="2 4" id="KW-0378">Hydrolase</keyword>
<dbReference type="SUPFAM" id="SSF49785">
    <property type="entry name" value="Galactose-binding domain-like"/>
    <property type="match status" value="2"/>
</dbReference>